<feature type="transmembrane region" description="Helical" evidence="2">
    <location>
        <begin position="889"/>
        <end position="908"/>
    </location>
</feature>
<protein>
    <submittedName>
        <fullName evidence="3">Efflux RND transporter permease subunit</fullName>
    </submittedName>
</protein>
<dbReference type="SUPFAM" id="SSF82714">
    <property type="entry name" value="Multidrug efflux transporter AcrB TolC docking domain, DN and DC subdomains"/>
    <property type="match status" value="2"/>
</dbReference>
<organism evidence="3 4">
    <name type="scientific">Hymenobacter setariae</name>
    <dbReference type="NCBI Taxonomy" id="2594794"/>
    <lineage>
        <taxon>Bacteria</taxon>
        <taxon>Pseudomonadati</taxon>
        <taxon>Bacteroidota</taxon>
        <taxon>Cytophagia</taxon>
        <taxon>Cytophagales</taxon>
        <taxon>Hymenobacteraceae</taxon>
        <taxon>Hymenobacter</taxon>
    </lineage>
</organism>
<comment type="caution">
    <text evidence="3">The sequence shown here is derived from an EMBL/GenBank/DDBJ whole genome shotgun (WGS) entry which is preliminary data.</text>
</comment>
<feature type="transmembrane region" description="Helical" evidence="2">
    <location>
        <begin position="351"/>
        <end position="370"/>
    </location>
</feature>
<dbReference type="PRINTS" id="PR00702">
    <property type="entry name" value="ACRIFLAVINRP"/>
</dbReference>
<keyword evidence="2" id="KW-0472">Membrane</keyword>
<keyword evidence="4" id="KW-1185">Reference proteome</keyword>
<evidence type="ECO:0000256" key="1">
    <source>
        <dbReference type="SAM" id="MobiDB-lite"/>
    </source>
</evidence>
<dbReference type="InterPro" id="IPR001036">
    <property type="entry name" value="Acrflvin-R"/>
</dbReference>
<feature type="transmembrane region" description="Helical" evidence="2">
    <location>
        <begin position="991"/>
        <end position="1010"/>
    </location>
</feature>
<feature type="region of interest" description="Disordered" evidence="1">
    <location>
        <begin position="516"/>
        <end position="537"/>
    </location>
</feature>
<feature type="transmembrane region" description="Helical" evidence="2">
    <location>
        <begin position="943"/>
        <end position="965"/>
    </location>
</feature>
<dbReference type="SUPFAM" id="SSF82693">
    <property type="entry name" value="Multidrug efflux transporter AcrB pore domain, PN1, PN2, PC1 and PC2 subdomains"/>
    <property type="match status" value="2"/>
</dbReference>
<dbReference type="Proteomes" id="UP000317624">
    <property type="component" value="Unassembled WGS sequence"/>
</dbReference>
<feature type="transmembrane region" description="Helical" evidence="2">
    <location>
        <begin position="915"/>
        <end position="937"/>
    </location>
</feature>
<gene>
    <name evidence="3" type="ORF">FNT36_04290</name>
</gene>
<dbReference type="Gene3D" id="3.30.70.1320">
    <property type="entry name" value="Multidrug efflux transporter AcrB pore domain like"/>
    <property type="match status" value="1"/>
</dbReference>
<reference evidence="3 4" key="1">
    <citation type="submission" date="2019-07" db="EMBL/GenBank/DDBJ databases">
        <title>Hymenobacter sp. straun FUR1 Genome sequencing and assembly.</title>
        <authorList>
            <person name="Chhetri G."/>
        </authorList>
    </citation>
    <scope>NUCLEOTIDE SEQUENCE [LARGE SCALE GENOMIC DNA]</scope>
    <source>
        <strain evidence="3 4">Fur1</strain>
    </source>
</reference>
<sequence length="1063" mass="117047">MANPHEDDTPTKPTLIESAMRHKTVVMAVVFALMAFGVYGLFNMPRNEFPNFTIRQGLVIGVYPGASARQVEEQLTSKVEAYLFSFEEVDKTKTYSYSRDGIAYIYVEVNKQVDRNGTAEFWNKLKNGVLIFQRTSLPPDVQGLIVNSDFGSTSAVLLAVESKSRPYKDLRHYVTGIENNLRQLEGLSKISDSGGLPEQVSLYIDNNKLAQYGLSAGQLVQTLQQQGSVRPTGDLKTGALNVPVHLSTYFRSETELADQIVKTDQQGQVVRLRDVATVRREYDPDPASYVTSGGVKSFIVSLEMQSGRNIVQFGKQVDEHLAALERTFPPDIKLVKLANQPAVVDESISHFMREFGIALVAVVIVTLLLLPFRIAAVAGATIPITISCTLAFMFVMGIELNTVTLAALIIVLGIVVDDPIVVIDNHVEKLDHGLSVWDAARESARELFPSVFTATLAISAVFAPLIVFMKGTARDFLGDFPVTIVLALSLSLIISMLLVPAFNTLFIKKGLHQQEKQEQGEPASDSQPGRGGQPEKKTMLDRVQNGYNWLLSKAFDHTWLTLGLTGAAVLAGLFMMGRLPQQLFPTVERNQLAIEIYLPSGYNLARTDSVVKGMERLLARDQRIEQYTSFIGSSSPRFHTLYAPNTPAPNYAQILVNTTTEETTVEVLREYARKYANAFPDAHVRMKQLSMGPNIPIEIRISGDSLRDLQAVASRVQALARRTQGVTWVRTDFDEMHPTAALRLRPDEAGRLGLSRQDLTNVVAMNLQGVQATQLWEEDYPVDVKVRTPLGDRRGVRQLRDLSVASPSTRAVVPLRQVAEVHPAWEFGEIGRRNGVRTLTVRLDIVLGGLANNILAELQPEIAKIKLPPGVAITYGGELEAQQENLTPMGLSLLLSVVILFFILLFHFQSIKHALLSLMTLPLSIFGASFGLLVLGYPFGFTSFLGLLSLCGIVVRNGIILTDFAGEMRTHEGMSVRDAAIHAGERRMRPIFLTSAAAAVGVIPMIISGSDLWGPLGAVICFGLLFSMVLTLFALPVLYWLFFRKEDAQKPQAQEGETVAQAA</sequence>
<feature type="transmembrane region" description="Helical" evidence="2">
    <location>
        <begin position="447"/>
        <end position="468"/>
    </location>
</feature>
<dbReference type="PANTHER" id="PTHR32063">
    <property type="match status" value="1"/>
</dbReference>
<name>A0A558C3D1_9BACT</name>
<dbReference type="OrthoDB" id="3306666at2"/>
<feature type="transmembrane region" description="Helical" evidence="2">
    <location>
        <begin position="1016"/>
        <end position="1042"/>
    </location>
</feature>
<dbReference type="EMBL" id="VMRJ01000001">
    <property type="protein sequence ID" value="TVT43315.1"/>
    <property type="molecule type" value="Genomic_DNA"/>
</dbReference>
<dbReference type="GO" id="GO:0042910">
    <property type="term" value="F:xenobiotic transmembrane transporter activity"/>
    <property type="evidence" value="ECO:0007669"/>
    <property type="project" value="TreeGrafter"/>
</dbReference>
<feature type="transmembrane region" description="Helical" evidence="2">
    <location>
        <begin position="24"/>
        <end position="42"/>
    </location>
</feature>
<accession>A0A558C3D1</accession>
<proteinExistence type="predicted"/>
<dbReference type="AlphaFoldDB" id="A0A558C3D1"/>
<dbReference type="Gene3D" id="3.30.70.1440">
    <property type="entry name" value="Multidrug efflux transporter AcrB pore domain"/>
    <property type="match status" value="1"/>
</dbReference>
<dbReference type="SUPFAM" id="SSF82866">
    <property type="entry name" value="Multidrug efflux transporter AcrB transmembrane domain"/>
    <property type="match status" value="2"/>
</dbReference>
<dbReference type="RefSeq" id="WP_144844694.1">
    <property type="nucleotide sequence ID" value="NZ_VMRJ01000001.1"/>
</dbReference>
<keyword evidence="2" id="KW-1133">Transmembrane helix</keyword>
<evidence type="ECO:0000313" key="4">
    <source>
        <dbReference type="Proteomes" id="UP000317624"/>
    </source>
</evidence>
<dbReference type="InterPro" id="IPR027463">
    <property type="entry name" value="AcrB_DN_DC_subdom"/>
</dbReference>
<feature type="transmembrane region" description="Helical" evidence="2">
    <location>
        <begin position="480"/>
        <end position="506"/>
    </location>
</feature>
<keyword evidence="2" id="KW-0812">Transmembrane</keyword>
<dbReference type="Gene3D" id="1.20.1640.10">
    <property type="entry name" value="Multidrug efflux transporter AcrB transmembrane domain"/>
    <property type="match status" value="2"/>
</dbReference>
<feature type="transmembrane region" description="Helical" evidence="2">
    <location>
        <begin position="559"/>
        <end position="579"/>
    </location>
</feature>
<dbReference type="GO" id="GO:0005886">
    <property type="term" value="C:plasma membrane"/>
    <property type="evidence" value="ECO:0007669"/>
    <property type="project" value="TreeGrafter"/>
</dbReference>
<dbReference type="PANTHER" id="PTHR32063:SF18">
    <property type="entry name" value="CATION EFFLUX SYSTEM PROTEIN"/>
    <property type="match status" value="1"/>
</dbReference>
<dbReference type="Gene3D" id="3.30.2090.10">
    <property type="entry name" value="Multidrug efflux transporter AcrB TolC docking domain, DN and DC subdomains"/>
    <property type="match status" value="2"/>
</dbReference>
<dbReference type="Gene3D" id="3.30.70.1430">
    <property type="entry name" value="Multidrug efflux transporter AcrB pore domain"/>
    <property type="match status" value="2"/>
</dbReference>
<evidence type="ECO:0000313" key="3">
    <source>
        <dbReference type="EMBL" id="TVT43315.1"/>
    </source>
</evidence>
<dbReference type="Pfam" id="PF00873">
    <property type="entry name" value="ACR_tran"/>
    <property type="match status" value="1"/>
</dbReference>
<evidence type="ECO:0000256" key="2">
    <source>
        <dbReference type="SAM" id="Phobius"/>
    </source>
</evidence>